<dbReference type="EMBL" id="UINC01000915">
    <property type="protein sequence ID" value="SUZ63362.1"/>
    <property type="molecule type" value="Genomic_DNA"/>
</dbReference>
<dbReference type="GO" id="GO:0008233">
    <property type="term" value="F:peptidase activity"/>
    <property type="evidence" value="ECO:0007669"/>
    <property type="project" value="InterPro"/>
</dbReference>
<feature type="domain" description="D-alanyl-D-alanine carboxypeptidase-like core" evidence="1">
    <location>
        <begin position="46"/>
        <end position="168"/>
    </location>
</feature>
<gene>
    <name evidence="2" type="ORF">METZ01_LOCUS16216</name>
</gene>
<dbReference type="GO" id="GO:0006508">
    <property type="term" value="P:proteolysis"/>
    <property type="evidence" value="ECO:0007669"/>
    <property type="project" value="InterPro"/>
</dbReference>
<dbReference type="InterPro" id="IPR009045">
    <property type="entry name" value="Zn_M74/Hedgehog-like"/>
</dbReference>
<dbReference type="InterPro" id="IPR058193">
    <property type="entry name" value="VanY/YodJ_core_dom"/>
</dbReference>
<dbReference type="PANTHER" id="PTHR34385:SF1">
    <property type="entry name" value="PEPTIDOGLYCAN L-ALANYL-D-GLUTAMATE ENDOPEPTIDASE CWLK"/>
    <property type="match status" value="1"/>
</dbReference>
<evidence type="ECO:0000259" key="1">
    <source>
        <dbReference type="Pfam" id="PF02557"/>
    </source>
</evidence>
<dbReference type="InterPro" id="IPR052179">
    <property type="entry name" value="DD-CPase-like"/>
</dbReference>
<name>A0A381P8U3_9ZZZZ</name>
<dbReference type="AlphaFoldDB" id="A0A381P8U3"/>
<evidence type="ECO:0000313" key="2">
    <source>
        <dbReference type="EMBL" id="SUZ63362.1"/>
    </source>
</evidence>
<dbReference type="Pfam" id="PF02557">
    <property type="entry name" value="VanY"/>
    <property type="match status" value="1"/>
</dbReference>
<dbReference type="SUPFAM" id="SSF55166">
    <property type="entry name" value="Hedgehog/DD-peptidase"/>
    <property type="match status" value="1"/>
</dbReference>
<protein>
    <recommendedName>
        <fullName evidence="1">D-alanyl-D-alanine carboxypeptidase-like core domain-containing protein</fullName>
    </recommendedName>
</protein>
<sequence length="172" mass="19827">MLDKTQQKIYKDLQIPYDYAEKRGLLFYSDATDLVDVGPNIFGLSQYLSQKTALAWEKMVLASSNDDVSLMIISGFRSFEYQTSLIAKKLKKGSSIKQILRVNAPPGYSQHHAGIAIDIGTPDSRPLTEEFEKSMAFDWLVKNAKYFGFCMTYHRDNKYGFMFEPWHWALKE</sequence>
<organism evidence="2">
    <name type="scientific">marine metagenome</name>
    <dbReference type="NCBI Taxonomy" id="408172"/>
    <lineage>
        <taxon>unclassified sequences</taxon>
        <taxon>metagenomes</taxon>
        <taxon>ecological metagenomes</taxon>
    </lineage>
</organism>
<dbReference type="CDD" id="cd14852">
    <property type="entry name" value="LD-carboxypeptidase"/>
    <property type="match status" value="1"/>
</dbReference>
<reference evidence="2" key="1">
    <citation type="submission" date="2018-05" db="EMBL/GenBank/DDBJ databases">
        <authorList>
            <person name="Lanie J.A."/>
            <person name="Ng W.-L."/>
            <person name="Kazmierczak K.M."/>
            <person name="Andrzejewski T.M."/>
            <person name="Davidsen T.M."/>
            <person name="Wayne K.J."/>
            <person name="Tettelin H."/>
            <person name="Glass J.I."/>
            <person name="Rusch D."/>
            <person name="Podicherti R."/>
            <person name="Tsui H.-C.T."/>
            <person name="Winkler M.E."/>
        </authorList>
    </citation>
    <scope>NUCLEOTIDE SEQUENCE</scope>
</reference>
<dbReference type="Gene3D" id="3.30.1380.10">
    <property type="match status" value="1"/>
</dbReference>
<accession>A0A381P8U3</accession>
<dbReference type="PANTHER" id="PTHR34385">
    <property type="entry name" value="D-ALANYL-D-ALANINE CARBOXYPEPTIDASE"/>
    <property type="match status" value="1"/>
</dbReference>
<dbReference type="InterPro" id="IPR003709">
    <property type="entry name" value="VanY-like_core_dom"/>
</dbReference>
<proteinExistence type="predicted"/>